<evidence type="ECO:0000313" key="3">
    <source>
        <dbReference type="Proteomes" id="UP000640052"/>
    </source>
</evidence>
<accession>A0A919UMD5</accession>
<feature type="transmembrane region" description="Helical" evidence="1">
    <location>
        <begin position="119"/>
        <end position="145"/>
    </location>
</feature>
<evidence type="ECO:0000313" key="2">
    <source>
        <dbReference type="EMBL" id="GIH26854.1"/>
    </source>
</evidence>
<dbReference type="EMBL" id="BOOA01000046">
    <property type="protein sequence ID" value="GIH26854.1"/>
    <property type="molecule type" value="Genomic_DNA"/>
</dbReference>
<dbReference type="Proteomes" id="UP000640052">
    <property type="component" value="Unassembled WGS sequence"/>
</dbReference>
<protein>
    <submittedName>
        <fullName evidence="2">Uncharacterized protein</fullName>
    </submittedName>
</protein>
<dbReference type="AlphaFoldDB" id="A0A919UMD5"/>
<name>A0A919UMD5_9ACTN</name>
<evidence type="ECO:0000256" key="1">
    <source>
        <dbReference type="SAM" id="Phobius"/>
    </source>
</evidence>
<proteinExistence type="predicted"/>
<keyword evidence="1" id="KW-0812">Transmembrane</keyword>
<keyword evidence="3" id="KW-1185">Reference proteome</keyword>
<gene>
    <name evidence="2" type="ORF">Aph01nite_51640</name>
</gene>
<feature type="transmembrane region" description="Helical" evidence="1">
    <location>
        <begin position="12"/>
        <end position="35"/>
    </location>
</feature>
<keyword evidence="1" id="KW-1133">Transmembrane helix</keyword>
<feature type="transmembrane region" description="Helical" evidence="1">
    <location>
        <begin position="55"/>
        <end position="76"/>
    </location>
</feature>
<comment type="caution">
    <text evidence="2">The sequence shown here is derived from an EMBL/GenBank/DDBJ whole genome shotgun (WGS) entry which is preliminary data.</text>
</comment>
<organism evidence="2 3">
    <name type="scientific">Acrocarpospora phusangensis</name>
    <dbReference type="NCBI Taxonomy" id="1070424"/>
    <lineage>
        <taxon>Bacteria</taxon>
        <taxon>Bacillati</taxon>
        <taxon>Actinomycetota</taxon>
        <taxon>Actinomycetes</taxon>
        <taxon>Streptosporangiales</taxon>
        <taxon>Streptosporangiaceae</taxon>
        <taxon>Acrocarpospora</taxon>
    </lineage>
</organism>
<keyword evidence="1" id="KW-0472">Membrane</keyword>
<reference evidence="2" key="1">
    <citation type="submission" date="2021-01" db="EMBL/GenBank/DDBJ databases">
        <title>Whole genome shotgun sequence of Acrocarpospora phusangensis NBRC 108782.</title>
        <authorList>
            <person name="Komaki H."/>
            <person name="Tamura T."/>
        </authorList>
    </citation>
    <scope>NUCLEOTIDE SEQUENCE</scope>
    <source>
        <strain evidence="2">NBRC 108782</strain>
    </source>
</reference>
<feature type="transmembrane region" description="Helical" evidence="1">
    <location>
        <begin position="82"/>
        <end position="107"/>
    </location>
</feature>
<sequence length="147" mass="16036">MRPMGGETYREGAFVPIVALAAWLLAAFVGIYLLYRWLSGGGLRRQDTKVTRFPIALIFSHPVLAVTGLGVWAAFLTTGQRWYAWAAFFVLTVVALLGFTMFTRWLGGGRHARGAERRFPTLAVTLHGLAGVSAFVLVLLAATGIPR</sequence>